<dbReference type="InterPro" id="IPR033133">
    <property type="entry name" value="PUM-HD"/>
</dbReference>
<evidence type="ECO:0000313" key="6">
    <source>
        <dbReference type="EMBL" id="CCC51392.1"/>
    </source>
</evidence>
<evidence type="ECO:0000259" key="5">
    <source>
        <dbReference type="PROSITE" id="PS50303"/>
    </source>
</evidence>
<feature type="domain" description="PUM-HD" evidence="5">
    <location>
        <begin position="49"/>
        <end position="447"/>
    </location>
</feature>
<dbReference type="Gene3D" id="1.25.10.10">
    <property type="entry name" value="Leucine-rich Repeat Variant"/>
    <property type="match status" value="1"/>
</dbReference>
<dbReference type="PANTHER" id="PTHR12537:SF13">
    <property type="entry name" value="PUMILIO HOMOLOGY DOMAIN FAMILY MEMBER 4"/>
    <property type="match status" value="1"/>
</dbReference>
<dbReference type="AlphaFoldDB" id="G0U689"/>
<feature type="region of interest" description="Disordered" evidence="4">
    <location>
        <begin position="449"/>
        <end position="469"/>
    </location>
</feature>
<dbReference type="PROSITE" id="PS50302">
    <property type="entry name" value="PUM"/>
    <property type="match status" value="2"/>
</dbReference>
<evidence type="ECO:0000256" key="4">
    <source>
        <dbReference type="SAM" id="MobiDB-lite"/>
    </source>
</evidence>
<gene>
    <name evidence="6" type="ORF">TVY486_1004430</name>
</gene>
<feature type="repeat" description="Pumilio" evidence="2">
    <location>
        <begin position="299"/>
        <end position="341"/>
    </location>
</feature>
<dbReference type="InterPro" id="IPR016024">
    <property type="entry name" value="ARM-type_fold"/>
</dbReference>
<reference evidence="6" key="1">
    <citation type="journal article" date="2012" name="Proc. Natl. Acad. Sci. U.S.A.">
        <title>Antigenic diversity is generated by distinct evolutionary mechanisms in African trypanosome species.</title>
        <authorList>
            <person name="Jackson A.P."/>
            <person name="Berry A."/>
            <person name="Aslett M."/>
            <person name="Allison H.C."/>
            <person name="Burton P."/>
            <person name="Vavrova-Anderson J."/>
            <person name="Brown R."/>
            <person name="Browne H."/>
            <person name="Corton N."/>
            <person name="Hauser H."/>
            <person name="Gamble J."/>
            <person name="Gilderthorp R."/>
            <person name="Marcello L."/>
            <person name="McQuillan J."/>
            <person name="Otto T.D."/>
            <person name="Quail M.A."/>
            <person name="Sanders M.J."/>
            <person name="van Tonder A."/>
            <person name="Ginger M.L."/>
            <person name="Field M.C."/>
            <person name="Barry J.D."/>
            <person name="Hertz-Fowler C."/>
            <person name="Berriman M."/>
        </authorList>
    </citation>
    <scope>NUCLEOTIDE SEQUENCE</scope>
    <source>
        <strain evidence="6">Y486</strain>
    </source>
</reference>
<dbReference type="SUPFAM" id="SSF48371">
    <property type="entry name" value="ARM repeat"/>
    <property type="match status" value="1"/>
</dbReference>
<name>G0U689_TRYVY</name>
<dbReference type="PROSITE" id="PS50303">
    <property type="entry name" value="PUM_HD"/>
    <property type="match status" value="1"/>
</dbReference>
<dbReference type="GO" id="GO:0003729">
    <property type="term" value="F:mRNA binding"/>
    <property type="evidence" value="ECO:0007669"/>
    <property type="project" value="TreeGrafter"/>
</dbReference>
<organism evidence="6">
    <name type="scientific">Trypanosoma vivax (strain Y486)</name>
    <dbReference type="NCBI Taxonomy" id="1055687"/>
    <lineage>
        <taxon>Eukaryota</taxon>
        <taxon>Discoba</taxon>
        <taxon>Euglenozoa</taxon>
        <taxon>Kinetoplastea</taxon>
        <taxon>Metakinetoplastina</taxon>
        <taxon>Trypanosomatida</taxon>
        <taxon>Trypanosomatidae</taxon>
        <taxon>Trypanosoma</taxon>
        <taxon>Duttonella</taxon>
    </lineage>
</organism>
<keyword evidence="3" id="KW-0175">Coiled coil</keyword>
<evidence type="ECO:0000256" key="3">
    <source>
        <dbReference type="SAM" id="Coils"/>
    </source>
</evidence>
<dbReference type="InterPro" id="IPR011989">
    <property type="entry name" value="ARM-like"/>
</dbReference>
<dbReference type="EMBL" id="HE573026">
    <property type="protein sequence ID" value="CCC51392.1"/>
    <property type="molecule type" value="Genomic_DNA"/>
</dbReference>
<feature type="compositionally biased region" description="Low complexity" evidence="4">
    <location>
        <begin position="454"/>
        <end position="463"/>
    </location>
</feature>
<dbReference type="VEuPathDB" id="TriTrypDB:TvY486_1004430"/>
<dbReference type="GO" id="GO:0005737">
    <property type="term" value="C:cytoplasm"/>
    <property type="evidence" value="ECO:0007669"/>
    <property type="project" value="TreeGrafter"/>
</dbReference>
<dbReference type="InterPro" id="IPR001313">
    <property type="entry name" value="Pumilio_RNA-bd_rpt"/>
</dbReference>
<keyword evidence="1" id="KW-0677">Repeat</keyword>
<sequence length="575" mass="64691">MPTDEERLTELYTRRQNLLKQLNDVNNELRRLEYQINEKTNHPEARMCTVEQQSVEEGSNAERCRLLLDNCMRDANGLREAVRMVDALKLEKDGVTSSEAAEQLRLFRNTFVHEMVARAYELFTDPNGSELLQHMLQILKCGGARAPALYDINYNVESDSQLSEILLLLTKVKDHMSYICFDTNGSRVMQRILDCRVSLAEVELCAQCLSGSIIELCTDINGSHTVARLFMAVRSSNYCHEGAVMDEDAAKHLERVHNILYEKFPENCVEVCKNRQGCCIIQKCLLWAPEPYFSTLMDTILTNTLQLVHDPFGNYVVQFILDHDQTLSQRTGGGSESPIYTNRIIRQMLHSVAALSCDKFCSNVIEKCLRNASPDVRQLLVDELTDPVVLPTLIVDSFANYVIQTAIVTSTEEKQFAQLRDSITPLQSMLKNSPHGVKVEAKLVRRQREISRKQNNQRQQNNRALPHAHTHGKNFTENILGASVVSAMPAIPTLVGSDELGGHAVAFPGIPKDAPPVMASAPYMPLMLQGQQALIGLPPGYSQQIQLNMKGNGIWDHQQTFTLLQPQGSKSDLRR</sequence>
<dbReference type="PANTHER" id="PTHR12537">
    <property type="entry name" value="RNA BINDING PROTEIN PUMILIO-RELATED"/>
    <property type="match status" value="1"/>
</dbReference>
<feature type="repeat" description="Pumilio" evidence="2">
    <location>
        <begin position="347"/>
        <end position="382"/>
    </location>
</feature>
<dbReference type="OMA" id="VQECIRH"/>
<dbReference type="Pfam" id="PF00806">
    <property type="entry name" value="PUF"/>
    <property type="match status" value="5"/>
</dbReference>
<protein>
    <submittedName>
        <fullName evidence="6">PUF1 (Regulator of mrna stability)</fullName>
    </submittedName>
</protein>
<dbReference type="GO" id="GO:0010608">
    <property type="term" value="P:post-transcriptional regulation of gene expression"/>
    <property type="evidence" value="ECO:0007669"/>
    <property type="project" value="TreeGrafter"/>
</dbReference>
<dbReference type="SMART" id="SM00025">
    <property type="entry name" value="Pumilio"/>
    <property type="match status" value="6"/>
</dbReference>
<proteinExistence type="predicted"/>
<evidence type="ECO:0000256" key="2">
    <source>
        <dbReference type="PROSITE-ProRule" id="PRU00317"/>
    </source>
</evidence>
<feature type="coiled-coil region" evidence="3">
    <location>
        <begin position="8"/>
        <end position="42"/>
    </location>
</feature>
<accession>G0U689</accession>
<evidence type="ECO:0000256" key="1">
    <source>
        <dbReference type="ARBA" id="ARBA00022737"/>
    </source>
</evidence>